<organism evidence="3 4">
    <name type="scientific">Passalora fulva</name>
    <name type="common">Tomato leaf mold</name>
    <name type="synonym">Cladosporium fulvum</name>
    <dbReference type="NCBI Taxonomy" id="5499"/>
    <lineage>
        <taxon>Eukaryota</taxon>
        <taxon>Fungi</taxon>
        <taxon>Dikarya</taxon>
        <taxon>Ascomycota</taxon>
        <taxon>Pezizomycotina</taxon>
        <taxon>Dothideomycetes</taxon>
        <taxon>Dothideomycetidae</taxon>
        <taxon>Mycosphaerellales</taxon>
        <taxon>Mycosphaerellaceae</taxon>
        <taxon>Fulvia</taxon>
    </lineage>
</organism>
<dbReference type="OrthoDB" id="6021743at2759"/>
<keyword evidence="2" id="KW-1133">Transmembrane helix</keyword>
<proteinExistence type="predicted"/>
<evidence type="ECO:0000256" key="1">
    <source>
        <dbReference type="SAM" id="MobiDB-lite"/>
    </source>
</evidence>
<accession>A0A9Q8PGU4</accession>
<feature type="region of interest" description="Disordered" evidence="1">
    <location>
        <begin position="256"/>
        <end position="340"/>
    </location>
</feature>
<sequence length="600" mass="65829">MDPEDSPELSEVRHRDSPQRWTQVTQTLPSPIRSIHPEHAGMSAQMESIDSQADFGHRTTDFFDAGDSEDETALPGTAITSEDSRIPRSSSPSKRKRLLSTGHTLVSRCEPKRVALPPEEELPQSGGYQRLDSNLNQQIPRADTMSTTTSFNGSVDELDLLPGREHSHPQMPKPARISSRGTADIPWDHEQDPSQGISPYPGGLDQRLGMHAFAYDMLLRGLYADEEVMQGDQPIQPIVSRASAIPSSMIPQQLRLFDPRSPRDQLPTPGTAGLDGNDQVQGSGKKAHCLPPPIDTNTRRSLPAGLVRTPYPLSSGHIHRKDFGRDQEPPSALDNPPGASESILTLSIRRVNPNSTPRVTSIMIPVANDYTAVRTTGNGEKQKQFRSISFDDAELFWQLRDAYKGLAGVGRFFSARSLKRIVVSGQASRAADAGYGWLHQPRSPRVLAYKGLTDTFSEENILQHYRRPVLGKSRYAFVHWAHRLAAAPTPAQTPMGDERPVSGDSSLVRRQEQPEGIEFVVSWSVKRILLFASLIILLSGAAALLWIFLGTSSSFSWFGASAGFRNAGHRVGTGILIGVLVLLIGMSGFSGWLAVSYLVM</sequence>
<dbReference type="RefSeq" id="XP_047766745.1">
    <property type="nucleotide sequence ID" value="XM_047908573.1"/>
</dbReference>
<name>A0A9Q8PGU4_PASFU</name>
<dbReference type="KEGG" id="ffu:CLAFUR5_09425"/>
<evidence type="ECO:0000313" key="3">
    <source>
        <dbReference type="EMBL" id="UJO22379.1"/>
    </source>
</evidence>
<keyword evidence="2" id="KW-0812">Transmembrane</keyword>
<reference evidence="3" key="1">
    <citation type="submission" date="2021-12" db="EMBL/GenBank/DDBJ databases">
        <authorList>
            <person name="Zaccaron A."/>
            <person name="Stergiopoulos I."/>
        </authorList>
    </citation>
    <scope>NUCLEOTIDE SEQUENCE</scope>
    <source>
        <strain evidence="3">Race5_Kim</strain>
    </source>
</reference>
<protein>
    <submittedName>
        <fullName evidence="3">Uncharacterized protein</fullName>
    </submittedName>
</protein>
<feature type="transmembrane region" description="Helical" evidence="2">
    <location>
        <begin position="528"/>
        <end position="549"/>
    </location>
</feature>
<gene>
    <name evidence="3" type="ORF">CLAFUR5_09425</name>
</gene>
<keyword evidence="4" id="KW-1185">Reference proteome</keyword>
<dbReference type="AlphaFoldDB" id="A0A9Q8PGU4"/>
<feature type="transmembrane region" description="Helical" evidence="2">
    <location>
        <begin position="575"/>
        <end position="599"/>
    </location>
</feature>
<reference evidence="3" key="2">
    <citation type="journal article" date="2022" name="Microb. Genom.">
        <title>A chromosome-scale genome assembly of the tomato pathogen Cladosporium fulvum reveals a compartmentalized genome architecture and the presence of a dispensable chromosome.</title>
        <authorList>
            <person name="Zaccaron A.Z."/>
            <person name="Chen L.H."/>
            <person name="Samaras A."/>
            <person name="Stergiopoulos I."/>
        </authorList>
    </citation>
    <scope>NUCLEOTIDE SEQUENCE</scope>
    <source>
        <strain evidence="3">Race5_Kim</strain>
    </source>
</reference>
<feature type="region of interest" description="Disordered" evidence="1">
    <location>
        <begin position="1"/>
        <end position="103"/>
    </location>
</feature>
<evidence type="ECO:0000256" key="2">
    <source>
        <dbReference type="SAM" id="Phobius"/>
    </source>
</evidence>
<keyword evidence="2" id="KW-0472">Membrane</keyword>
<dbReference type="EMBL" id="CP090171">
    <property type="protein sequence ID" value="UJO22379.1"/>
    <property type="molecule type" value="Genomic_DNA"/>
</dbReference>
<dbReference type="OMA" id="RYAFVHW"/>
<dbReference type="Proteomes" id="UP000756132">
    <property type="component" value="Chromosome 9"/>
</dbReference>
<feature type="compositionally biased region" description="Polar residues" evidence="1">
    <location>
        <begin position="19"/>
        <end position="29"/>
    </location>
</feature>
<dbReference type="GeneID" id="71989303"/>
<evidence type="ECO:0000313" key="4">
    <source>
        <dbReference type="Proteomes" id="UP000756132"/>
    </source>
</evidence>